<dbReference type="EMBL" id="CAJNOO010000077">
    <property type="protein sequence ID" value="CAF0788342.1"/>
    <property type="molecule type" value="Genomic_DNA"/>
</dbReference>
<dbReference type="OrthoDB" id="9972540at2759"/>
<dbReference type="EMBL" id="CAJNOH010000061">
    <property type="protein sequence ID" value="CAF0824610.1"/>
    <property type="molecule type" value="Genomic_DNA"/>
</dbReference>
<protein>
    <submittedName>
        <fullName evidence="3">Uncharacterized protein</fullName>
    </submittedName>
</protein>
<organism evidence="3 6">
    <name type="scientific">Rotaria sordida</name>
    <dbReference type="NCBI Taxonomy" id="392033"/>
    <lineage>
        <taxon>Eukaryota</taxon>
        <taxon>Metazoa</taxon>
        <taxon>Spiralia</taxon>
        <taxon>Gnathifera</taxon>
        <taxon>Rotifera</taxon>
        <taxon>Eurotatoria</taxon>
        <taxon>Bdelloidea</taxon>
        <taxon>Philodinida</taxon>
        <taxon>Philodinidae</taxon>
        <taxon>Rotaria</taxon>
    </lineage>
</organism>
<evidence type="ECO:0000313" key="2">
    <source>
        <dbReference type="EMBL" id="CAF0822577.1"/>
    </source>
</evidence>
<comment type="caution">
    <text evidence="3">The sequence shown here is derived from an EMBL/GenBank/DDBJ whole genome shotgun (WGS) entry which is preliminary data.</text>
</comment>
<evidence type="ECO:0000313" key="5">
    <source>
        <dbReference type="EMBL" id="CAF3739594.1"/>
    </source>
</evidence>
<proteinExistence type="predicted"/>
<reference evidence="3" key="1">
    <citation type="submission" date="2021-02" db="EMBL/GenBank/DDBJ databases">
        <authorList>
            <person name="Nowell W R."/>
        </authorList>
    </citation>
    <scope>NUCLEOTIDE SEQUENCE</scope>
</reference>
<dbReference type="Proteomes" id="UP000663823">
    <property type="component" value="Unassembled WGS sequence"/>
</dbReference>
<evidence type="ECO:0000313" key="6">
    <source>
        <dbReference type="Proteomes" id="UP000663854"/>
    </source>
</evidence>
<dbReference type="Proteomes" id="UP000663854">
    <property type="component" value="Unassembled WGS sequence"/>
</dbReference>
<name>A0A813UE37_9BILA</name>
<keyword evidence="7" id="KW-1185">Reference proteome</keyword>
<evidence type="ECO:0000313" key="7">
    <source>
        <dbReference type="Proteomes" id="UP000663870"/>
    </source>
</evidence>
<evidence type="ECO:0000313" key="1">
    <source>
        <dbReference type="EMBL" id="CAF0788342.1"/>
    </source>
</evidence>
<accession>A0A813UE37</accession>
<dbReference type="EMBL" id="CAJNOL010000083">
    <property type="protein sequence ID" value="CAF0828115.1"/>
    <property type="molecule type" value="Genomic_DNA"/>
</dbReference>
<gene>
    <name evidence="2" type="ORF">JXQ802_LOCUS5277</name>
    <name evidence="4" type="ORF">JXQ802_LOCUS5547</name>
    <name evidence="5" type="ORF">OTI717_LOCUS14937</name>
    <name evidence="3" type="ORF">PYM288_LOCUS5762</name>
    <name evidence="1" type="ORF">RFH988_LOCUS3290</name>
</gene>
<evidence type="ECO:0000313" key="4">
    <source>
        <dbReference type="EMBL" id="CAF0828115.1"/>
    </source>
</evidence>
<dbReference type="Proteomes" id="UP000663882">
    <property type="component" value="Unassembled WGS sequence"/>
</dbReference>
<sequence>MTDKSHLIWQIFEAIQSNDNGQILWNLLDQIRTTSDDGIVYMTYGNETPQSLAEKLHRQHLFKLIQLHHKLTYLRAQF</sequence>
<dbReference type="Proteomes" id="UP000663870">
    <property type="component" value="Unassembled WGS sequence"/>
</dbReference>
<dbReference type="EMBL" id="CAJOAX010001713">
    <property type="protein sequence ID" value="CAF3739594.1"/>
    <property type="molecule type" value="Genomic_DNA"/>
</dbReference>
<dbReference type="EMBL" id="CAJNOL010000078">
    <property type="protein sequence ID" value="CAF0822577.1"/>
    <property type="molecule type" value="Genomic_DNA"/>
</dbReference>
<evidence type="ECO:0000313" key="3">
    <source>
        <dbReference type="EMBL" id="CAF0824610.1"/>
    </source>
</evidence>
<dbReference type="AlphaFoldDB" id="A0A813UE37"/>